<dbReference type="GO" id="GO:1990838">
    <property type="term" value="F:poly(U)-specific exoribonuclease activity, producing 3' uridine cyclic phosphate ends"/>
    <property type="evidence" value="ECO:0007669"/>
    <property type="project" value="EnsemblFungi"/>
</dbReference>
<dbReference type="InterPro" id="IPR027521">
    <property type="entry name" value="Usb1"/>
</dbReference>
<dbReference type="GO" id="GO:0005634">
    <property type="term" value="C:nucleus"/>
    <property type="evidence" value="ECO:0007669"/>
    <property type="project" value="EnsemblFungi"/>
</dbReference>
<dbReference type="RefSeq" id="XP_013020656.1">
    <property type="nucleotide sequence ID" value="XM_013165202.1"/>
</dbReference>
<evidence type="ECO:0000256" key="2">
    <source>
        <dbReference type="ARBA" id="ARBA00022801"/>
    </source>
</evidence>
<keyword evidence="8" id="KW-1185">Reference proteome</keyword>
<dbReference type="GO" id="GO:0034477">
    <property type="term" value="P:U6 snRNA 3'-end processing"/>
    <property type="evidence" value="ECO:0007669"/>
    <property type="project" value="EnsemblFungi"/>
</dbReference>
<dbReference type="PANTHER" id="PTHR13522:SF3">
    <property type="entry name" value="U6 SNRNA PHOSPHODIESTERASE 1"/>
    <property type="match status" value="1"/>
</dbReference>
<dbReference type="Gene3D" id="3.90.1140.10">
    <property type="entry name" value="Cyclic phosphodiesterase"/>
    <property type="match status" value="1"/>
</dbReference>
<dbReference type="VEuPathDB" id="FungiDB:SOCG_04360"/>
<accession>S9PMZ9</accession>
<evidence type="ECO:0000313" key="7">
    <source>
        <dbReference type="EMBL" id="EPX70596.1"/>
    </source>
</evidence>
<sequence length="261" mass="30873">MSLVPYDSSDTESGDEVEANVKDVPKLPEFFHDLYKKKRKTFDSPIFHEGRKRTKAHLEGQWAVQIYLDVEIHSLHKQRIKDIIAAQQDFKSLFISEYGVEKNLHLSLSELFRIPSDERKAVFATWRQECQQLQQRTIKYTLQEVRLLFNDEKTRMFFVLKATFEKSSFLRKLLSVSDKLMKKFEGKALREDFLPHVSIAWAHAKQRDFEVWTSRDRDNMRFIELEALLTRLQSAFVEPFSLENKNAKMLMGNRVFSANFQ</sequence>
<protein>
    <recommendedName>
        <fullName evidence="5">U6 snRNA phosphodiesterase 1</fullName>
    </recommendedName>
    <alternativeName>
        <fullName evidence="6">3'-5' RNA exonuclease USB1</fullName>
    </alternativeName>
</protein>
<dbReference type="OMA" id="WAVQIYL"/>
<evidence type="ECO:0000256" key="1">
    <source>
        <dbReference type="ARBA" id="ARBA00022722"/>
    </source>
</evidence>
<dbReference type="GO" id="GO:0016829">
    <property type="term" value="F:lyase activity"/>
    <property type="evidence" value="ECO:0007669"/>
    <property type="project" value="UniProtKB-KW"/>
</dbReference>
<dbReference type="OrthoDB" id="49151at2759"/>
<dbReference type="GeneID" id="25033324"/>
<evidence type="ECO:0000256" key="5">
    <source>
        <dbReference type="ARBA" id="ARBA00029543"/>
    </source>
</evidence>
<dbReference type="PANTHER" id="PTHR13522">
    <property type="entry name" value="U6 SNRNA PHOSPHODIESTERASE 1"/>
    <property type="match status" value="1"/>
</dbReference>
<evidence type="ECO:0000256" key="6">
    <source>
        <dbReference type="ARBA" id="ARBA00030030"/>
    </source>
</evidence>
<dbReference type="Pfam" id="PF09749">
    <property type="entry name" value="HVSL"/>
    <property type="match status" value="1"/>
</dbReference>
<dbReference type="HOGENOM" id="CLU_1050353_0_0_1"/>
<proteinExistence type="predicted"/>
<name>S9PMZ9_SCHOY</name>
<keyword evidence="3" id="KW-0456">Lyase</keyword>
<organism evidence="7 8">
    <name type="scientific">Schizosaccharomyces octosporus (strain yFS286)</name>
    <name type="common">Fission yeast</name>
    <name type="synonym">Octosporomyces octosporus</name>
    <dbReference type="NCBI Taxonomy" id="483514"/>
    <lineage>
        <taxon>Eukaryota</taxon>
        <taxon>Fungi</taxon>
        <taxon>Dikarya</taxon>
        <taxon>Ascomycota</taxon>
        <taxon>Taphrinomycotina</taxon>
        <taxon>Schizosaccharomycetes</taxon>
        <taxon>Schizosaccharomycetales</taxon>
        <taxon>Schizosaccharomycetaceae</taxon>
        <taxon>Schizosaccharomyces</taxon>
    </lineage>
</organism>
<dbReference type="InterPro" id="IPR009097">
    <property type="entry name" value="Cyclic_Pdiesterase"/>
</dbReference>
<gene>
    <name evidence="7" type="ORF">SOCG_04360</name>
</gene>
<dbReference type="eggNOG" id="KOG3102">
    <property type="taxonomic scope" value="Eukaryota"/>
</dbReference>
<keyword evidence="1" id="KW-0540">Nuclease</keyword>
<evidence type="ECO:0000313" key="8">
    <source>
        <dbReference type="Proteomes" id="UP000016088"/>
    </source>
</evidence>
<dbReference type="AlphaFoldDB" id="S9PMZ9"/>
<evidence type="ECO:0000256" key="4">
    <source>
        <dbReference type="ARBA" id="ARBA00023242"/>
    </source>
</evidence>
<keyword evidence="4" id="KW-0539">Nucleus</keyword>
<dbReference type="SUPFAM" id="SSF55144">
    <property type="entry name" value="LigT-like"/>
    <property type="match status" value="1"/>
</dbReference>
<dbReference type="EMBL" id="KE503208">
    <property type="protein sequence ID" value="EPX70596.1"/>
    <property type="molecule type" value="Genomic_DNA"/>
</dbReference>
<keyword evidence="2" id="KW-0378">Hydrolase</keyword>
<dbReference type="Proteomes" id="UP000016088">
    <property type="component" value="Unassembled WGS sequence"/>
</dbReference>
<reference evidence="7 8" key="1">
    <citation type="journal article" date="2011" name="Science">
        <title>Comparative functional genomics of the fission yeasts.</title>
        <authorList>
            <person name="Rhind N."/>
            <person name="Chen Z."/>
            <person name="Yassour M."/>
            <person name="Thompson D.A."/>
            <person name="Haas B.J."/>
            <person name="Habib N."/>
            <person name="Wapinski I."/>
            <person name="Roy S."/>
            <person name="Lin M.F."/>
            <person name="Heiman D.I."/>
            <person name="Young S.K."/>
            <person name="Furuya K."/>
            <person name="Guo Y."/>
            <person name="Pidoux A."/>
            <person name="Chen H.M."/>
            <person name="Robbertse B."/>
            <person name="Goldberg J.M."/>
            <person name="Aoki K."/>
            <person name="Bayne E.H."/>
            <person name="Berlin A.M."/>
            <person name="Desjardins C.A."/>
            <person name="Dobbs E."/>
            <person name="Dukaj L."/>
            <person name="Fan L."/>
            <person name="FitzGerald M.G."/>
            <person name="French C."/>
            <person name="Gujja S."/>
            <person name="Hansen K."/>
            <person name="Keifenheim D."/>
            <person name="Levin J.Z."/>
            <person name="Mosher R.A."/>
            <person name="Mueller C.A."/>
            <person name="Pfiffner J."/>
            <person name="Priest M."/>
            <person name="Russ C."/>
            <person name="Smialowska A."/>
            <person name="Swoboda P."/>
            <person name="Sykes S.M."/>
            <person name="Vaughn M."/>
            <person name="Vengrova S."/>
            <person name="Yoder R."/>
            <person name="Zeng Q."/>
            <person name="Allshire R."/>
            <person name="Baulcombe D."/>
            <person name="Birren B.W."/>
            <person name="Brown W."/>
            <person name="Ekwall K."/>
            <person name="Kellis M."/>
            <person name="Leatherwood J."/>
            <person name="Levin H."/>
            <person name="Margalit H."/>
            <person name="Martienssen R."/>
            <person name="Nieduszynski C.A."/>
            <person name="Spatafora J.W."/>
            <person name="Friedman N."/>
            <person name="Dalgaard J.Z."/>
            <person name="Baumann P."/>
            <person name="Niki H."/>
            <person name="Regev A."/>
            <person name="Nusbaum C."/>
        </authorList>
    </citation>
    <scope>NUCLEOTIDE SEQUENCE [LARGE SCALE GENOMIC DNA]</scope>
    <source>
        <strain evidence="8">yFS286</strain>
    </source>
</reference>
<evidence type="ECO:0000256" key="3">
    <source>
        <dbReference type="ARBA" id="ARBA00023239"/>
    </source>
</evidence>